<dbReference type="EMBL" id="AP019735">
    <property type="protein sequence ID" value="BBL03572.1"/>
    <property type="molecule type" value="Genomic_DNA"/>
</dbReference>
<dbReference type="KEGG" id="acou:A5CBH24_08850"/>
<gene>
    <name evidence="2" type="ORF">A5CBH24_08850</name>
</gene>
<evidence type="ECO:0000313" key="2">
    <source>
        <dbReference type="EMBL" id="BBL03572.1"/>
    </source>
</evidence>
<feature type="region of interest" description="Disordered" evidence="1">
    <location>
        <begin position="1"/>
        <end position="25"/>
    </location>
</feature>
<keyword evidence="3" id="KW-1185">Reference proteome</keyword>
<accession>A0A4Y1XQY7</accession>
<evidence type="ECO:0000313" key="3">
    <source>
        <dbReference type="Proteomes" id="UP000318946"/>
    </source>
</evidence>
<organism evidence="2 3">
    <name type="scientific">Alistipes communis</name>
    <dbReference type="NCBI Taxonomy" id="2585118"/>
    <lineage>
        <taxon>Bacteria</taxon>
        <taxon>Pseudomonadati</taxon>
        <taxon>Bacteroidota</taxon>
        <taxon>Bacteroidia</taxon>
        <taxon>Bacteroidales</taxon>
        <taxon>Rikenellaceae</taxon>
        <taxon>Alistipes</taxon>
    </lineage>
</organism>
<sequence length="77" mass="8555">MRRKTAASDRSDPQTHDAGSDGHAALLALPITDPYDITTPFDSVCGLTRRKGKGEEIDRKIARRKLSRVIPTRNPRV</sequence>
<reference evidence="3" key="1">
    <citation type="submission" date="2019-06" db="EMBL/GenBank/DDBJ databases">
        <title>Alistipes onderdonkii subsp. vulgaris subsp. nov., Alistipes dispar sp. nov. and Alistipes communis sp. nov., isolated from human faeces, and creation of Alistipes onderdonkii subsp. onderdonkii subsp. nov.</title>
        <authorList>
            <person name="Sakamoto M."/>
            <person name="Ikeyama N."/>
            <person name="Ogata Y."/>
            <person name="Suda W."/>
            <person name="Iino T."/>
            <person name="Hattori M."/>
            <person name="Ohkuma M."/>
        </authorList>
    </citation>
    <scope>NUCLEOTIDE SEQUENCE [LARGE SCALE GENOMIC DNA]</scope>
    <source>
        <strain evidence="3">5CBH24</strain>
    </source>
</reference>
<dbReference type="AlphaFoldDB" id="A0A4Y1WRQ4"/>
<protein>
    <submittedName>
        <fullName evidence="2">Uncharacterized protein</fullName>
    </submittedName>
</protein>
<name>A0A4Y1WRQ4_9BACT</name>
<accession>A0A4Y1WRQ4</accession>
<evidence type="ECO:0000256" key="1">
    <source>
        <dbReference type="SAM" id="MobiDB-lite"/>
    </source>
</evidence>
<proteinExistence type="predicted"/>
<feature type="compositionally biased region" description="Basic and acidic residues" evidence="1">
    <location>
        <begin position="1"/>
        <end position="20"/>
    </location>
</feature>
<dbReference type="Proteomes" id="UP000318946">
    <property type="component" value="Chromosome"/>
</dbReference>